<dbReference type="InterPro" id="IPR014746">
    <property type="entry name" value="Gln_synth/guanido_kin_cat_dom"/>
</dbReference>
<dbReference type="VEuPathDB" id="ToxoDB:CSUI_003247"/>
<dbReference type="InterPro" id="IPR006075">
    <property type="entry name" value="Asn/Gln-tRNA_Trfase_suB/E_cat"/>
</dbReference>
<dbReference type="PANTHER" id="PTHR11659">
    <property type="entry name" value="GLUTAMYL-TRNA GLN AMIDOTRANSFERASE SUBUNIT B MITOCHONDRIAL AND PROKARYOTIC PET112-RELATED"/>
    <property type="match status" value="1"/>
</dbReference>
<evidence type="ECO:0000256" key="3">
    <source>
        <dbReference type="ARBA" id="ARBA00022840"/>
    </source>
</evidence>
<keyword evidence="4" id="KW-0648">Protein biosynthesis</keyword>
<evidence type="ECO:0000256" key="2">
    <source>
        <dbReference type="ARBA" id="ARBA00022741"/>
    </source>
</evidence>
<evidence type="ECO:0000313" key="8">
    <source>
        <dbReference type="EMBL" id="PHJ22905.1"/>
    </source>
</evidence>
<keyword evidence="2" id="KW-0547">Nucleotide-binding</keyword>
<keyword evidence="3" id="KW-0067">ATP-binding</keyword>
<dbReference type="Proteomes" id="UP000221165">
    <property type="component" value="Unassembled WGS sequence"/>
</dbReference>
<gene>
    <name evidence="8" type="ORF">CSUI_003247</name>
</gene>
<evidence type="ECO:0000256" key="1">
    <source>
        <dbReference type="ARBA" id="ARBA00022598"/>
    </source>
</evidence>
<dbReference type="InterPro" id="IPR017959">
    <property type="entry name" value="Asn/Gln-tRNA_amidoTrfase_suB/E"/>
</dbReference>
<protein>
    <recommendedName>
        <fullName evidence="7">Aspartyl/Glutamyl-tRNA(Gln) amidotransferase subunit B/E catalytic domain-containing protein</fullName>
    </recommendedName>
</protein>
<evidence type="ECO:0000256" key="4">
    <source>
        <dbReference type="ARBA" id="ARBA00022917"/>
    </source>
</evidence>
<dbReference type="RefSeq" id="XP_067924582.1">
    <property type="nucleotide sequence ID" value="XM_068063445.1"/>
</dbReference>
<dbReference type="GO" id="GO:0006412">
    <property type="term" value="P:translation"/>
    <property type="evidence" value="ECO:0007669"/>
    <property type="project" value="UniProtKB-KW"/>
</dbReference>
<dbReference type="GO" id="GO:0005524">
    <property type="term" value="F:ATP binding"/>
    <property type="evidence" value="ECO:0007669"/>
    <property type="project" value="UniProtKB-KW"/>
</dbReference>
<reference evidence="8 9" key="1">
    <citation type="journal article" date="2017" name="Int. J. Parasitol.">
        <title>The genome of the protozoan parasite Cystoisospora suis and a reverse vaccinology approach to identify vaccine candidates.</title>
        <authorList>
            <person name="Palmieri N."/>
            <person name="Shrestha A."/>
            <person name="Ruttkowski B."/>
            <person name="Beck T."/>
            <person name="Vogl C."/>
            <person name="Tomley F."/>
            <person name="Blake D.P."/>
            <person name="Joachim A."/>
        </authorList>
    </citation>
    <scope>NUCLEOTIDE SEQUENCE [LARGE SCALE GENOMIC DNA]</scope>
    <source>
        <strain evidence="8 9">Wien I</strain>
    </source>
</reference>
<dbReference type="SUPFAM" id="SSF55931">
    <property type="entry name" value="Glutamine synthetase/guanido kinase"/>
    <property type="match status" value="1"/>
</dbReference>
<dbReference type="Pfam" id="PF02934">
    <property type="entry name" value="GatB_N"/>
    <property type="match status" value="1"/>
</dbReference>
<dbReference type="GeneID" id="94426656"/>
<feature type="region of interest" description="Disordered" evidence="5">
    <location>
        <begin position="382"/>
        <end position="447"/>
    </location>
</feature>
<keyword evidence="9" id="KW-1185">Reference proteome</keyword>
<name>A0A2C6L5N6_9APIC</name>
<keyword evidence="1" id="KW-0436">Ligase</keyword>
<feature type="region of interest" description="Disordered" evidence="5">
    <location>
        <begin position="280"/>
        <end position="301"/>
    </location>
</feature>
<proteinExistence type="predicted"/>
<feature type="signal peptide" evidence="6">
    <location>
        <begin position="1"/>
        <end position="26"/>
    </location>
</feature>
<dbReference type="GO" id="GO:0016884">
    <property type="term" value="F:carbon-nitrogen ligase activity, with glutamine as amido-N-donor"/>
    <property type="evidence" value="ECO:0007669"/>
    <property type="project" value="InterPro"/>
</dbReference>
<evidence type="ECO:0000256" key="6">
    <source>
        <dbReference type="SAM" id="SignalP"/>
    </source>
</evidence>
<feature type="chain" id="PRO_5011976611" description="Aspartyl/Glutamyl-tRNA(Gln) amidotransferase subunit B/E catalytic domain-containing protein" evidence="6">
    <location>
        <begin position="27"/>
        <end position="540"/>
    </location>
</feature>
<feature type="domain" description="Aspartyl/Glutamyl-tRNA(Gln) amidotransferase subunit B/E catalytic" evidence="7">
    <location>
        <begin position="480"/>
        <end position="520"/>
    </location>
</feature>
<evidence type="ECO:0000313" key="9">
    <source>
        <dbReference type="Proteomes" id="UP000221165"/>
    </source>
</evidence>
<evidence type="ECO:0000259" key="7">
    <source>
        <dbReference type="Pfam" id="PF02934"/>
    </source>
</evidence>
<organism evidence="8 9">
    <name type="scientific">Cystoisospora suis</name>
    <dbReference type="NCBI Taxonomy" id="483139"/>
    <lineage>
        <taxon>Eukaryota</taxon>
        <taxon>Sar</taxon>
        <taxon>Alveolata</taxon>
        <taxon>Apicomplexa</taxon>
        <taxon>Conoidasida</taxon>
        <taxon>Coccidia</taxon>
        <taxon>Eucoccidiorida</taxon>
        <taxon>Eimeriorina</taxon>
        <taxon>Sarcocystidae</taxon>
        <taxon>Cystoisospora</taxon>
    </lineage>
</organism>
<comment type="caution">
    <text evidence="8">The sequence shown here is derived from an EMBL/GenBank/DDBJ whole genome shotgun (WGS) entry which is preliminary data.</text>
</comment>
<accession>A0A2C6L5N6</accession>
<dbReference type="AlphaFoldDB" id="A0A2C6L5N6"/>
<evidence type="ECO:0000256" key="5">
    <source>
        <dbReference type="SAM" id="MobiDB-lite"/>
    </source>
</evidence>
<feature type="compositionally biased region" description="Basic and acidic residues" evidence="5">
    <location>
        <begin position="434"/>
        <end position="447"/>
    </location>
</feature>
<sequence length="540" mass="58745">MDMPPSPGKLFISLFFCSVLASPATCALVTAWESRSLSTPSPSPSRYAFSPGSPSPVLYSPLTLSSSSSRLLSSLLPPRSWGLSASHPLSDTSATLTFGSPPSRSSSPSLRLTGLFFSGDSIRDLLMCWSPEASSSLAPSRGCLCFSHWHGPRPLYTPAGRKSNPGMVTHRTRSIADFTGDRFVHHHHSCKEESRVSVSLHHFPFRRSNASTSRDNLAKPWKALFAYLLHTTGPYRSYCGKGDERSSYRQTPRFSLLHTMGHKKSVEVFASVPTLSRETTRKKGACDTDQTSEGKEGNERHHQCKIDVETVIGVEAHVQLLTASKLFCACPSQLMFTCAARRIAPRHTSSRIDRLVQGCLSRADANPGSTQAANKLADQDRNMGAHAGHQGDLGQSRGEQVAGGSVKGRVTGEAVRSGTHTGRSEARACNASTDDDRRHTDGQRERHEVLEATDQCVQRSTSQGLTHWLPFPLSPKCILRPNIFICPTCLGEPGSLPSPSREAVETALKAAMLLQCEDIRESRAPAPSPESLREFGCPRV</sequence>
<dbReference type="EMBL" id="MIGC01001421">
    <property type="protein sequence ID" value="PHJ22905.1"/>
    <property type="molecule type" value="Genomic_DNA"/>
</dbReference>
<keyword evidence="6" id="KW-0732">Signal</keyword>
<dbReference type="OrthoDB" id="309342at2759"/>
<feature type="region of interest" description="Disordered" evidence="5">
    <location>
        <begin position="520"/>
        <end position="540"/>
    </location>
</feature>